<accession>A0A1B8U4L7</accession>
<evidence type="ECO:0008006" key="6">
    <source>
        <dbReference type="Google" id="ProtNLM"/>
    </source>
</evidence>
<comment type="caution">
    <text evidence="4">The sequence shown here is derived from an EMBL/GenBank/DDBJ whole genome shotgun (WGS) entry which is preliminary data.</text>
</comment>
<evidence type="ECO:0000259" key="2">
    <source>
        <dbReference type="Pfam" id="PF04773"/>
    </source>
</evidence>
<dbReference type="PANTHER" id="PTHR30273">
    <property type="entry name" value="PERIPLASMIC SIGNAL SENSOR AND SIGMA FACTOR ACTIVATOR FECR-RELATED"/>
    <property type="match status" value="1"/>
</dbReference>
<dbReference type="OrthoDB" id="651134at2"/>
<dbReference type="Pfam" id="PF04773">
    <property type="entry name" value="FecR"/>
    <property type="match status" value="1"/>
</dbReference>
<feature type="transmembrane region" description="Helical" evidence="1">
    <location>
        <begin position="101"/>
        <end position="119"/>
    </location>
</feature>
<dbReference type="KEGG" id="prn:BW723_00340"/>
<keyword evidence="5" id="KW-1185">Reference proteome</keyword>
<evidence type="ECO:0000259" key="3">
    <source>
        <dbReference type="Pfam" id="PF16344"/>
    </source>
</evidence>
<organism evidence="4 5">
    <name type="scientific">Polaribacter reichenbachii</name>
    <dbReference type="NCBI Taxonomy" id="996801"/>
    <lineage>
        <taxon>Bacteria</taxon>
        <taxon>Pseudomonadati</taxon>
        <taxon>Bacteroidota</taxon>
        <taxon>Flavobacteriia</taxon>
        <taxon>Flavobacteriales</taxon>
        <taxon>Flavobacteriaceae</taxon>
    </lineage>
</organism>
<keyword evidence="1" id="KW-0472">Membrane</keyword>
<protein>
    <recommendedName>
        <fullName evidence="6">Iron dicitrate transport regulator FecR</fullName>
    </recommendedName>
</protein>
<feature type="domain" description="Protein FecR C-terminal" evidence="3">
    <location>
        <begin position="332"/>
        <end position="399"/>
    </location>
</feature>
<dbReference type="EMBL" id="LSFL01000011">
    <property type="protein sequence ID" value="OBY66806.1"/>
    <property type="molecule type" value="Genomic_DNA"/>
</dbReference>
<dbReference type="GO" id="GO:0016989">
    <property type="term" value="F:sigma factor antagonist activity"/>
    <property type="evidence" value="ECO:0007669"/>
    <property type="project" value="TreeGrafter"/>
</dbReference>
<evidence type="ECO:0000313" key="5">
    <source>
        <dbReference type="Proteomes" id="UP000092612"/>
    </source>
</evidence>
<keyword evidence="1" id="KW-0812">Transmembrane</keyword>
<name>A0A1B8U4L7_9FLAO</name>
<evidence type="ECO:0000313" key="4">
    <source>
        <dbReference type="EMBL" id="OBY66806.1"/>
    </source>
</evidence>
<evidence type="ECO:0000256" key="1">
    <source>
        <dbReference type="SAM" id="Phobius"/>
    </source>
</evidence>
<dbReference type="Gene3D" id="2.60.120.1440">
    <property type="match status" value="1"/>
</dbReference>
<dbReference type="InterPro" id="IPR006860">
    <property type="entry name" value="FecR"/>
</dbReference>
<dbReference type="STRING" id="996801.BW723_00340"/>
<keyword evidence="1" id="KW-1133">Transmembrane helix</keyword>
<reference evidence="5" key="1">
    <citation type="submission" date="2016-02" db="EMBL/GenBank/DDBJ databases">
        <title>Paenibacillus sp. LPB0068, isolated from Crassostrea gigas.</title>
        <authorList>
            <person name="Shin S.-K."/>
            <person name="Yi H."/>
        </authorList>
    </citation>
    <scope>NUCLEOTIDE SEQUENCE [LARGE SCALE GENOMIC DNA]</scope>
    <source>
        <strain evidence="5">KCTC 23969</strain>
    </source>
</reference>
<proteinExistence type="predicted"/>
<gene>
    <name evidence="4" type="ORF">LPB301_05090</name>
</gene>
<dbReference type="Gene3D" id="3.55.50.30">
    <property type="match status" value="1"/>
</dbReference>
<dbReference type="InterPro" id="IPR012373">
    <property type="entry name" value="Ferrdict_sens_TM"/>
</dbReference>
<feature type="domain" description="FecR protein" evidence="2">
    <location>
        <begin position="193"/>
        <end position="287"/>
    </location>
</feature>
<dbReference type="Pfam" id="PF16344">
    <property type="entry name" value="FecR_C"/>
    <property type="match status" value="1"/>
</dbReference>
<sequence length="406" mass="46931">MLNNQNFKIDELLNNDDFILWIKSNEKISNHNWQEYKKQLNTEGKANFEKAISILKKVFALHIDNTNLSAEFIQEQYIRLLEKSKKEKIAKKSKYVVFRNVLKYAAIFILLFTLGNVVVNKLSKKSFDKHLATSDYNSSEILIKTANNKFFEIKDDTNSKWLMENGILVNVKSDKISFVSTDNISKASAVDYTIYVPKGKNYHVSMIDGTEVELNSDSEFTFNNSTLSKERKVNLNGEAFFSVAHNKERPFLVKSSDLEIKVLGTEFNVSNYKENNFTSTTLVEGSIQVSNPQGESRIIEPGNQAKLYHNQNNIIVENIDVQNVVAWTSGVFIFRNEKLEKLIPRLNRWFNIEFEFEGEELLDFKFTGTLKKENDLNHFLQMLKYTKGISYSIEGKKVKLTKDLEK</sequence>
<dbReference type="AlphaFoldDB" id="A0A1B8U4L7"/>
<dbReference type="PANTHER" id="PTHR30273:SF2">
    <property type="entry name" value="PROTEIN FECR"/>
    <property type="match status" value="1"/>
</dbReference>
<dbReference type="InterPro" id="IPR032508">
    <property type="entry name" value="FecR_C"/>
</dbReference>
<dbReference type="RefSeq" id="WP_068358545.1">
    <property type="nucleotide sequence ID" value="NZ_CP019337.1"/>
</dbReference>
<dbReference type="Proteomes" id="UP000092612">
    <property type="component" value="Unassembled WGS sequence"/>
</dbReference>